<dbReference type="InterPro" id="IPR025738">
    <property type="entry name" value="BatD"/>
</dbReference>
<dbReference type="PANTHER" id="PTHR40940:SF2">
    <property type="entry name" value="BATD"/>
    <property type="match status" value="1"/>
</dbReference>
<protein>
    <submittedName>
        <fullName evidence="3">Oxygen tolerance protein BatD</fullName>
    </submittedName>
</protein>
<dbReference type="RefSeq" id="WP_111446278.1">
    <property type="nucleotide sequence ID" value="NZ_QKZK01000020.1"/>
</dbReference>
<feature type="transmembrane region" description="Helical" evidence="1">
    <location>
        <begin position="454"/>
        <end position="479"/>
    </location>
</feature>
<evidence type="ECO:0000256" key="2">
    <source>
        <dbReference type="SAM" id="SignalP"/>
    </source>
</evidence>
<gene>
    <name evidence="3" type="ORF">LX69_02423</name>
</gene>
<proteinExistence type="predicted"/>
<organism evidence="3 4">
    <name type="scientific">Breznakibacter xylanolyticus</name>
    <dbReference type="NCBI Taxonomy" id="990"/>
    <lineage>
        <taxon>Bacteria</taxon>
        <taxon>Pseudomonadati</taxon>
        <taxon>Bacteroidota</taxon>
        <taxon>Bacteroidia</taxon>
        <taxon>Marinilabiliales</taxon>
        <taxon>Marinilabiliaceae</taxon>
        <taxon>Breznakibacter</taxon>
    </lineage>
</organism>
<accession>A0A2W7N2W0</accession>
<keyword evidence="1" id="KW-1133">Transmembrane helix</keyword>
<dbReference type="AlphaFoldDB" id="A0A2W7N2W0"/>
<feature type="signal peptide" evidence="2">
    <location>
        <begin position="1"/>
        <end position="20"/>
    </location>
</feature>
<dbReference type="EMBL" id="QKZK01000020">
    <property type="protein sequence ID" value="PZX14410.1"/>
    <property type="molecule type" value="Genomic_DNA"/>
</dbReference>
<reference evidence="3 4" key="1">
    <citation type="submission" date="2018-06" db="EMBL/GenBank/DDBJ databases">
        <title>Genomic Encyclopedia of Archaeal and Bacterial Type Strains, Phase II (KMG-II): from individual species to whole genera.</title>
        <authorList>
            <person name="Goeker M."/>
        </authorList>
    </citation>
    <scope>NUCLEOTIDE SEQUENCE [LARGE SCALE GENOMIC DNA]</scope>
    <source>
        <strain evidence="3 4">DSM 6779</strain>
    </source>
</reference>
<keyword evidence="1" id="KW-0812">Transmembrane</keyword>
<feature type="chain" id="PRO_5016012248" evidence="2">
    <location>
        <begin position="21"/>
        <end position="615"/>
    </location>
</feature>
<comment type="caution">
    <text evidence="3">The sequence shown here is derived from an EMBL/GenBank/DDBJ whole genome shotgun (WGS) entry which is preliminary data.</text>
</comment>
<dbReference type="Proteomes" id="UP000249239">
    <property type="component" value="Unassembled WGS sequence"/>
</dbReference>
<sequence>MKKILSILTLIILTFTSSQAQKLKADAPRAVIAGEKFQLRYSIDTEASDLRLPVMDNDIQILMGPSTTQSTNMTIVNGNVQRNSTYAFTYILKIDQPGKYTIPSATITSGGKKIESNAIELEVVKGDDKAAARQSTQADEVGAAQISGDELMLVVTANRKEVFKDEPIVLTTKIYVRDVALQGISSVKNPELRDFISQELPRKENIEWTIENINGKTYNVGVYEQKLLFPQKTGSLTISPVEIEFLIKQRVARRSQSIFDEFFESNYRNVKKLVASKPLNIQVKNLPTPAPSDFSGVVGSIKMDVSTSKNQVKTNDGVTIKLVVSGSGNHKLMNTPKMNIPSDFDQFDPKVTNDINNTVAGMSGSKTFEYLVIPRHAGDFTIPPVTLSYFDIHTKQYKQLSSGNITINVEKGSGDESAAVIQQFAASREDLKFIGKDIRYIKTDKGKMKPRGSFLYGSLMFWVLMIVPVIGFIIFILVIQKQLHDSANVIQTRHRKASKLATKRLKQASHLLKTGHKEGFYDELLRALWGYMGDKLKLPVAQLSRDNASNLMSQMQVPEGTIQRFMNILDTCEFARYAPASGSAEMDKLYHETIETITLLENQMKGNYNSRKVAK</sequence>
<dbReference type="PANTHER" id="PTHR40940">
    <property type="entry name" value="PROTEIN BATD-RELATED"/>
    <property type="match status" value="1"/>
</dbReference>
<keyword evidence="4" id="KW-1185">Reference proteome</keyword>
<keyword evidence="2" id="KW-0732">Signal</keyword>
<evidence type="ECO:0000313" key="4">
    <source>
        <dbReference type="Proteomes" id="UP000249239"/>
    </source>
</evidence>
<evidence type="ECO:0000256" key="1">
    <source>
        <dbReference type="SAM" id="Phobius"/>
    </source>
</evidence>
<name>A0A2W7N2W0_9BACT</name>
<keyword evidence="1" id="KW-0472">Membrane</keyword>
<dbReference type="OrthoDB" id="2079210at2"/>
<evidence type="ECO:0000313" key="3">
    <source>
        <dbReference type="EMBL" id="PZX14410.1"/>
    </source>
</evidence>
<dbReference type="Pfam" id="PF13584">
    <property type="entry name" value="BatD"/>
    <property type="match status" value="2"/>
</dbReference>